<dbReference type="Proteomes" id="UP000203261">
    <property type="component" value="Segment"/>
</dbReference>
<evidence type="ECO:0000313" key="2">
    <source>
        <dbReference type="Proteomes" id="UP000203261"/>
    </source>
</evidence>
<dbReference type="EMBL" id="KT624200">
    <property type="protein sequence ID" value="AMM45059.1"/>
    <property type="molecule type" value="Genomic_DNA"/>
</dbReference>
<gene>
    <name evidence="1" type="ORF">SP15_253</name>
</gene>
<dbReference type="KEGG" id="vg:29125427"/>
<name>A0A127AWI3_9CAUD</name>
<evidence type="ECO:0000313" key="1">
    <source>
        <dbReference type="EMBL" id="AMM45059.1"/>
    </source>
</evidence>
<proteinExistence type="predicted"/>
<dbReference type="GeneID" id="29125427"/>
<keyword evidence="2" id="KW-1185">Reference proteome</keyword>
<accession>A0A127AWI3</accession>
<protein>
    <submittedName>
        <fullName evidence="1">Uncharacterized protein</fullName>
    </submittedName>
</protein>
<sequence>MAFGYKEYVSFSDRGNKEVEQRVINNAIDSVKENFHVSILPENCSVEYDLLDQKEVYNKPLHHTLGFSAFDKDHNFLGFRDEIDIVDTKIALRVYLKDSSKAVPTLL</sequence>
<reference evidence="1 2" key="1">
    <citation type="submission" date="2015-08" db="EMBL/GenBank/DDBJ databases">
        <authorList>
            <person name="Babu N.S."/>
            <person name="Beckwith C.J."/>
            <person name="Beseler K.G."/>
            <person name="Brison A."/>
            <person name="Carone J.V."/>
            <person name="Caskin T.P."/>
            <person name="Diamond M."/>
            <person name="Durham M.E."/>
            <person name="Foxe J.M."/>
            <person name="Go M."/>
            <person name="Henderson B.A."/>
            <person name="Jones I.B."/>
            <person name="McGettigan J.A."/>
            <person name="Micheletti S.J."/>
            <person name="Nasrallah M.E."/>
            <person name="Ortiz D."/>
            <person name="Piller C.R."/>
            <person name="Privatt S.R."/>
            <person name="Schneider S.L."/>
            <person name="Sharp S."/>
            <person name="Smith T.C."/>
            <person name="Stanton J.D."/>
            <person name="Ullery H.E."/>
            <person name="Wilson R.J."/>
            <person name="Serrano M.G."/>
            <person name="Buck G."/>
            <person name="Lee V."/>
            <person name="Wang Y."/>
            <person name="Carvalho R."/>
            <person name="Voegtly L."/>
            <person name="Shi R."/>
            <person name="Duckworth R."/>
            <person name="Johnson A."/>
            <person name="Loviza R."/>
            <person name="Walstead R."/>
            <person name="Shah Z."/>
            <person name="Kiflezghi M."/>
            <person name="Wade K."/>
            <person name="Ball S.L."/>
            <person name="Bradley K.W."/>
            <person name="Asai D.J."/>
            <person name="Bowman C.A."/>
            <person name="Russell D.A."/>
            <person name="Pope W.H."/>
            <person name="Jacobs-Sera D."/>
            <person name="Hendrix R.W."/>
            <person name="Hatfull G.F."/>
        </authorList>
    </citation>
    <scope>NUCLEOTIDE SEQUENCE [LARGE SCALE GENOMIC DNA]</scope>
</reference>
<dbReference type="RefSeq" id="YP_009302648.1">
    <property type="nucleotide sequence ID" value="NC_031245.1"/>
</dbReference>
<organism evidence="1 2">
    <name type="scientific">Bacillus phage SP-15</name>
    <dbReference type="NCBI Taxonomy" id="1792032"/>
    <lineage>
        <taxon>Viruses</taxon>
        <taxon>Duplodnaviria</taxon>
        <taxon>Heunggongvirae</taxon>
        <taxon>Uroviricota</taxon>
        <taxon>Caudoviricetes</taxon>
        <taxon>Thornevirus</taxon>
        <taxon>Thornevirus SP15</taxon>
    </lineage>
</organism>